<evidence type="ECO:0000256" key="1">
    <source>
        <dbReference type="ARBA" id="ARBA00004141"/>
    </source>
</evidence>
<name>A0A6J4H6W4_9ACTN</name>
<keyword evidence="3 5" id="KW-1133">Transmembrane helix</keyword>
<dbReference type="EMBL" id="CADCTI010000022">
    <property type="protein sequence ID" value="CAA9213114.1"/>
    <property type="molecule type" value="Genomic_DNA"/>
</dbReference>
<proteinExistence type="predicted"/>
<dbReference type="InterPro" id="IPR002797">
    <property type="entry name" value="Polysacc_synth"/>
</dbReference>
<accession>A0A6J4H6W4</accession>
<comment type="subcellular location">
    <subcellularLocation>
        <location evidence="1">Membrane</location>
        <topology evidence="1">Multi-pass membrane protein</topology>
    </subcellularLocation>
</comment>
<gene>
    <name evidence="6" type="ORF">AVDCRST_MAG57-187</name>
</gene>
<evidence type="ECO:0000256" key="4">
    <source>
        <dbReference type="ARBA" id="ARBA00023136"/>
    </source>
</evidence>
<dbReference type="AlphaFoldDB" id="A0A6J4H6W4"/>
<feature type="non-terminal residue" evidence="6">
    <location>
        <position position="89"/>
    </location>
</feature>
<dbReference type="GO" id="GO:0016020">
    <property type="term" value="C:membrane"/>
    <property type="evidence" value="ECO:0007669"/>
    <property type="project" value="UniProtKB-SubCell"/>
</dbReference>
<keyword evidence="2 5" id="KW-0812">Transmembrane</keyword>
<feature type="transmembrane region" description="Helical" evidence="5">
    <location>
        <begin position="21"/>
        <end position="40"/>
    </location>
</feature>
<evidence type="ECO:0000256" key="3">
    <source>
        <dbReference type="ARBA" id="ARBA00022989"/>
    </source>
</evidence>
<feature type="transmembrane region" description="Helical" evidence="5">
    <location>
        <begin position="46"/>
        <end position="68"/>
    </location>
</feature>
<reference evidence="6" key="1">
    <citation type="submission" date="2020-02" db="EMBL/GenBank/DDBJ databases">
        <authorList>
            <person name="Meier V. D."/>
        </authorList>
    </citation>
    <scope>NUCLEOTIDE SEQUENCE</scope>
    <source>
        <strain evidence="6">AVDCRST_MAG57</strain>
    </source>
</reference>
<dbReference type="Pfam" id="PF01943">
    <property type="entry name" value="Polysacc_synt"/>
    <property type="match status" value="1"/>
</dbReference>
<evidence type="ECO:0000313" key="6">
    <source>
        <dbReference type="EMBL" id="CAA9213114.1"/>
    </source>
</evidence>
<evidence type="ECO:0000256" key="5">
    <source>
        <dbReference type="SAM" id="Phobius"/>
    </source>
</evidence>
<organism evidence="6">
    <name type="scientific">uncultured Blastococcus sp</name>
    <dbReference type="NCBI Taxonomy" id="217144"/>
    <lineage>
        <taxon>Bacteria</taxon>
        <taxon>Bacillati</taxon>
        <taxon>Actinomycetota</taxon>
        <taxon>Actinomycetes</taxon>
        <taxon>Geodermatophilales</taxon>
        <taxon>Geodermatophilaceae</taxon>
        <taxon>Blastococcus</taxon>
        <taxon>environmental samples</taxon>
    </lineage>
</organism>
<sequence length="89" mass="8626">MSAPGGPANAATRGVLGRGSLYTVATAAPALAALAVLPLVTRLLSAVEYGVVAVVLVVVQVGLILLGLGLGAAVTRTAVIEAHGAERAA</sequence>
<evidence type="ECO:0000256" key="2">
    <source>
        <dbReference type="ARBA" id="ARBA00022692"/>
    </source>
</evidence>
<keyword evidence="4 5" id="KW-0472">Membrane</keyword>
<protein>
    <submittedName>
        <fullName evidence="6">Uncharacterized protein</fullName>
    </submittedName>
</protein>